<dbReference type="PANTHER" id="PTHR43236">
    <property type="entry name" value="ANTITOXIN HIGA1"/>
    <property type="match status" value="1"/>
</dbReference>
<dbReference type="OrthoDB" id="9816277at2"/>
<dbReference type="SUPFAM" id="SSF47413">
    <property type="entry name" value="lambda repressor-like DNA-binding domains"/>
    <property type="match status" value="1"/>
</dbReference>
<comment type="similarity">
    <text evidence="1">Belongs to the short-chain fatty acyl-CoA assimilation regulator (ScfR) family.</text>
</comment>
<dbReference type="Pfam" id="PF06114">
    <property type="entry name" value="Peptidase_M78"/>
    <property type="match status" value="1"/>
</dbReference>
<dbReference type="Proteomes" id="UP000094828">
    <property type="component" value="Unassembled WGS sequence"/>
</dbReference>
<reference evidence="3 4" key="1">
    <citation type="submission" date="2016-05" db="EMBL/GenBank/DDBJ databases">
        <title>Genomic and physiological characterization of Planctopirus sp. isolated from fresh water lake.</title>
        <authorList>
            <person name="Subhash Y."/>
            <person name="Ramana C."/>
        </authorList>
    </citation>
    <scope>NUCLEOTIDE SEQUENCE [LARGE SCALE GENOMIC DNA]</scope>
    <source>
        <strain evidence="3 4">JC280</strain>
    </source>
</reference>
<comment type="caution">
    <text evidence="3">The sequence shown here is derived from an EMBL/GenBank/DDBJ whole genome shotgun (WGS) entry which is preliminary data.</text>
</comment>
<keyword evidence="4" id="KW-1185">Reference proteome</keyword>
<dbReference type="RefSeq" id="WP_068848317.1">
    <property type="nucleotide sequence ID" value="NZ_LYDR01000108.1"/>
</dbReference>
<name>A0A1C3EB92_9PLAN</name>
<evidence type="ECO:0000256" key="1">
    <source>
        <dbReference type="ARBA" id="ARBA00007227"/>
    </source>
</evidence>
<protein>
    <recommendedName>
        <fullName evidence="2">HTH cro/C1-type domain-containing protein</fullName>
    </recommendedName>
</protein>
<dbReference type="InterPro" id="IPR010359">
    <property type="entry name" value="IrrE_HExxH"/>
</dbReference>
<evidence type="ECO:0000259" key="2">
    <source>
        <dbReference type="PROSITE" id="PS50943"/>
    </source>
</evidence>
<feature type="domain" description="HTH cro/C1-type" evidence="2">
    <location>
        <begin position="41"/>
        <end position="75"/>
    </location>
</feature>
<sequence>MAKACIDRIDRDLARRLVEARREIGVSTRAVAAGLPPGFSVSHATIASYEKGTTVPPLYLLAALAQFYGRSLNWFLGERTGLTDLRYRNLPNRVRVQDKRHFEALAERWVGAYVGLESRLDTKLSCREPHFFDPELTPEELARRARKSLGIDEGSALQNVVEMLETFAVRVMELRTVLSVDTLTAQHNNMPVLIINPAIASERMRLILATEIARSLFARYAASICRSEEILDRFSNDFAAEFLLPISQLQKAFEGRSFLRLISFKERFGVTLASMIFRAAQKKIIASSLAKKLWREISVKGWRNNEPGAIWKDRAIRFETLLETAIQTGALTWDEAERATGVCSSELIRRIQEITDDFGIINFNANGEKGAPHRLKIAKADGESDLTQS</sequence>
<organism evidence="3 4">
    <name type="scientific">Planctopirus hydrillae</name>
    <dbReference type="NCBI Taxonomy" id="1841610"/>
    <lineage>
        <taxon>Bacteria</taxon>
        <taxon>Pseudomonadati</taxon>
        <taxon>Planctomycetota</taxon>
        <taxon>Planctomycetia</taxon>
        <taxon>Planctomycetales</taxon>
        <taxon>Planctomycetaceae</taxon>
        <taxon>Planctopirus</taxon>
    </lineage>
</organism>
<dbReference type="InterPro" id="IPR001387">
    <property type="entry name" value="Cro/C1-type_HTH"/>
</dbReference>
<evidence type="ECO:0000313" key="4">
    <source>
        <dbReference type="Proteomes" id="UP000094828"/>
    </source>
</evidence>
<dbReference type="PANTHER" id="PTHR43236:SF1">
    <property type="entry name" value="BLL7220 PROTEIN"/>
    <property type="match status" value="1"/>
</dbReference>
<dbReference type="Pfam" id="PF01381">
    <property type="entry name" value="HTH_3"/>
    <property type="match status" value="1"/>
</dbReference>
<evidence type="ECO:0000313" key="3">
    <source>
        <dbReference type="EMBL" id="ODA30521.1"/>
    </source>
</evidence>
<dbReference type="AlphaFoldDB" id="A0A1C3EB92"/>
<accession>A0A1C3EB92</accession>
<dbReference type="SMART" id="SM00530">
    <property type="entry name" value="HTH_XRE"/>
    <property type="match status" value="1"/>
</dbReference>
<dbReference type="InterPro" id="IPR010982">
    <property type="entry name" value="Lambda_DNA-bd_dom_sf"/>
</dbReference>
<dbReference type="PROSITE" id="PS50943">
    <property type="entry name" value="HTH_CROC1"/>
    <property type="match status" value="1"/>
</dbReference>
<dbReference type="Gene3D" id="1.10.260.40">
    <property type="entry name" value="lambda repressor-like DNA-binding domains"/>
    <property type="match status" value="1"/>
</dbReference>
<dbReference type="InterPro" id="IPR052345">
    <property type="entry name" value="Rad_response_metalloprotease"/>
</dbReference>
<gene>
    <name evidence="3" type="ORF">A6X21_05680</name>
</gene>
<dbReference type="EMBL" id="LYDR01000108">
    <property type="protein sequence ID" value="ODA30521.1"/>
    <property type="molecule type" value="Genomic_DNA"/>
</dbReference>
<proteinExistence type="inferred from homology"/>
<dbReference type="STRING" id="1841610.A6X21_05680"/>
<dbReference type="GO" id="GO:0003677">
    <property type="term" value="F:DNA binding"/>
    <property type="evidence" value="ECO:0007669"/>
    <property type="project" value="InterPro"/>
</dbReference>